<feature type="region of interest" description="Disordered" evidence="1">
    <location>
        <begin position="261"/>
        <end position="281"/>
    </location>
</feature>
<dbReference type="PANTHER" id="PTHR44757">
    <property type="entry name" value="DIGUANYLATE CYCLASE DGCP"/>
    <property type="match status" value="1"/>
</dbReference>
<dbReference type="PANTHER" id="PTHR44757:SF4">
    <property type="entry name" value="DIGUANYLATE CYCLASE DGCE-RELATED"/>
    <property type="match status" value="1"/>
</dbReference>
<evidence type="ECO:0000256" key="1">
    <source>
        <dbReference type="SAM" id="MobiDB-lite"/>
    </source>
</evidence>
<evidence type="ECO:0000313" key="7">
    <source>
        <dbReference type="Proteomes" id="UP001195941"/>
    </source>
</evidence>
<feature type="domain" description="HAMP" evidence="4">
    <location>
        <begin position="13"/>
        <end position="60"/>
    </location>
</feature>
<dbReference type="SMART" id="SM00091">
    <property type="entry name" value="PAS"/>
    <property type="match status" value="1"/>
</dbReference>
<feature type="domain" description="EAL" evidence="3">
    <location>
        <begin position="559"/>
        <end position="814"/>
    </location>
</feature>
<accession>A0ABS5HUT6</accession>
<dbReference type="Gene3D" id="3.30.450.20">
    <property type="entry name" value="PAS domain"/>
    <property type="match status" value="1"/>
</dbReference>
<dbReference type="InterPro" id="IPR013767">
    <property type="entry name" value="PAS_fold"/>
</dbReference>
<dbReference type="PROSITE" id="PS50885">
    <property type="entry name" value="HAMP"/>
    <property type="match status" value="1"/>
</dbReference>
<dbReference type="Pfam" id="PF00990">
    <property type="entry name" value="GGDEF"/>
    <property type="match status" value="1"/>
</dbReference>
<dbReference type="InterPro" id="IPR052155">
    <property type="entry name" value="Biofilm_reg_signaling"/>
</dbReference>
<dbReference type="InterPro" id="IPR035965">
    <property type="entry name" value="PAS-like_dom_sf"/>
</dbReference>
<dbReference type="InterPro" id="IPR029787">
    <property type="entry name" value="Nucleotide_cyclase"/>
</dbReference>
<dbReference type="Pfam" id="PF00989">
    <property type="entry name" value="PAS"/>
    <property type="match status" value="1"/>
</dbReference>
<evidence type="ECO:0000313" key="6">
    <source>
        <dbReference type="EMBL" id="MBR9652740.1"/>
    </source>
</evidence>
<dbReference type="InterPro" id="IPR000160">
    <property type="entry name" value="GGDEF_dom"/>
</dbReference>
<protein>
    <submittedName>
        <fullName evidence="6">EAL domain-containing protein</fullName>
    </submittedName>
</protein>
<dbReference type="NCBIfam" id="TIGR00254">
    <property type="entry name" value="GGDEF"/>
    <property type="match status" value="1"/>
</dbReference>
<evidence type="ECO:0000259" key="3">
    <source>
        <dbReference type="PROSITE" id="PS50883"/>
    </source>
</evidence>
<gene>
    <name evidence="6" type="ORF">IT775_16600</name>
</gene>
<dbReference type="Pfam" id="PF00563">
    <property type="entry name" value="EAL"/>
    <property type="match status" value="1"/>
</dbReference>
<evidence type="ECO:0000259" key="5">
    <source>
        <dbReference type="PROSITE" id="PS50887"/>
    </source>
</evidence>
<organism evidence="6 7">
    <name type="scientific">Thalassovita aquimarina</name>
    <dbReference type="NCBI Taxonomy" id="2785917"/>
    <lineage>
        <taxon>Bacteria</taxon>
        <taxon>Pseudomonadati</taxon>
        <taxon>Pseudomonadota</taxon>
        <taxon>Alphaproteobacteria</taxon>
        <taxon>Rhodobacterales</taxon>
        <taxon>Roseobacteraceae</taxon>
        <taxon>Thalassovita</taxon>
    </lineage>
</organism>
<dbReference type="InterPro" id="IPR043128">
    <property type="entry name" value="Rev_trsase/Diguanyl_cyclase"/>
</dbReference>
<dbReference type="Pfam" id="PF13185">
    <property type="entry name" value="GAF_2"/>
    <property type="match status" value="1"/>
</dbReference>
<dbReference type="Gene3D" id="3.30.450.40">
    <property type="match status" value="1"/>
</dbReference>
<dbReference type="PROSITE" id="PS50112">
    <property type="entry name" value="PAS"/>
    <property type="match status" value="1"/>
</dbReference>
<feature type="domain" description="GGDEF" evidence="5">
    <location>
        <begin position="417"/>
        <end position="550"/>
    </location>
</feature>
<dbReference type="InterPro" id="IPR029016">
    <property type="entry name" value="GAF-like_dom_sf"/>
</dbReference>
<dbReference type="SMART" id="SM00052">
    <property type="entry name" value="EAL"/>
    <property type="match status" value="1"/>
</dbReference>
<dbReference type="EMBL" id="JADMKU010000018">
    <property type="protein sequence ID" value="MBR9652740.1"/>
    <property type="molecule type" value="Genomic_DNA"/>
</dbReference>
<dbReference type="Proteomes" id="UP001195941">
    <property type="component" value="Unassembled WGS sequence"/>
</dbReference>
<dbReference type="SUPFAM" id="SSF55785">
    <property type="entry name" value="PYP-like sensor domain (PAS domain)"/>
    <property type="match status" value="1"/>
</dbReference>
<dbReference type="SUPFAM" id="SSF141868">
    <property type="entry name" value="EAL domain-like"/>
    <property type="match status" value="1"/>
</dbReference>
<feature type="compositionally biased region" description="Basic and acidic residues" evidence="1">
    <location>
        <begin position="263"/>
        <end position="281"/>
    </location>
</feature>
<reference evidence="6 7" key="1">
    <citation type="journal article" date="2021" name="Arch. Microbiol.">
        <title>Thalassobius aquimarinus sp. nov., isolated from the Sea of Japan seashore.</title>
        <authorList>
            <person name="Kurilenko V.V."/>
            <person name="Romanenko L.A."/>
            <person name="Chernysheva N.Y."/>
            <person name="Velansky P.V."/>
            <person name="Tekutyeva L.A."/>
            <person name="Isaeva M.P."/>
            <person name="Mikhailov V.V."/>
        </authorList>
    </citation>
    <scope>NUCLEOTIDE SEQUENCE [LARGE SCALE GENOMIC DNA]</scope>
    <source>
        <strain evidence="6 7">KMM 8518</strain>
    </source>
</reference>
<dbReference type="SUPFAM" id="SSF55781">
    <property type="entry name" value="GAF domain-like"/>
    <property type="match status" value="1"/>
</dbReference>
<dbReference type="NCBIfam" id="TIGR00229">
    <property type="entry name" value="sensory_box"/>
    <property type="match status" value="1"/>
</dbReference>
<proteinExistence type="predicted"/>
<dbReference type="PROSITE" id="PS50883">
    <property type="entry name" value="EAL"/>
    <property type="match status" value="1"/>
</dbReference>
<dbReference type="CDD" id="cd01948">
    <property type="entry name" value="EAL"/>
    <property type="match status" value="1"/>
</dbReference>
<dbReference type="SMART" id="SM00267">
    <property type="entry name" value="GGDEF"/>
    <property type="match status" value="1"/>
</dbReference>
<keyword evidence="7" id="KW-1185">Reference proteome</keyword>
<dbReference type="InterPro" id="IPR003018">
    <property type="entry name" value="GAF"/>
</dbReference>
<sequence>MSEQPPKLFHENLERILDLILQLASGNFDARLSPSDAGTTLDALAVGLNMLAEELKSSVQEREQALKSLGASEQKFRAITDMALDAVIVIDDEGRITLWNPAAEKVFGYPAEEAIGQNIHLWLAPDEYHETYKKNWPKFRESGEGPVIGVTFEARAVTRHRGEIPIELSVSSAHLNDKWHAIGIARDISERKAMERSVTEEREMLRVIDDTLSSFIVKPNAKRAFEIVLNELLKLSGSECGFLQDRRTDENGAPHMRTLAMSELDRNGETRPSRGTQDPKDLFKTCEGLNTDDIFNGEIVIDNAPVEQFRGKDLPTGHPSISSFLGIPLKRGETVIGAIGLANRRGGYDMSFVDRITPFITAIAEVVEANQNEEARRKSEQRTARMANYDELTGLPNRSQFKERLLMATKRAERYSERCALLLLDLDHFKDVNDTLGHPVGDALLSSVARRLTSVTRESDIVARLGGDEFAVLQINLTDSKDAATFAQRLIDVMTAPFDIAGHRIHTETSIGIALCTPDNLEPTRLFSQADTALYRAKAAGRHRYRFHDAQVEAEVRQRVALVEELHAACADNQFELYYQPQVDTRRQRLVGVEALLRWNHPERGLLGPGAFIRAAETSGCLLDIEDWVLRQACRQMSEWQVQGLLETAIISVNLSPLQFKTVEFENSVLSALEEAGLSPQCLELEITERSVAERPEAVAPLIERLTATGIRFSIDDFGTGYSSLQYLKKLPVSKIKVAQEFVADMLSDPSDASIVRAIISLGHELGYEVIAEGVETEAQRDFLQDRGCFLFQGYLFGRPSPASQMTEHLRNGLYAAKGGGSLSLP</sequence>
<dbReference type="Gene3D" id="3.30.70.270">
    <property type="match status" value="1"/>
</dbReference>
<dbReference type="Gene3D" id="3.20.20.450">
    <property type="entry name" value="EAL domain"/>
    <property type="match status" value="1"/>
</dbReference>
<dbReference type="SUPFAM" id="SSF55073">
    <property type="entry name" value="Nucleotide cyclase"/>
    <property type="match status" value="1"/>
</dbReference>
<dbReference type="InterPro" id="IPR035919">
    <property type="entry name" value="EAL_sf"/>
</dbReference>
<dbReference type="InterPro" id="IPR000014">
    <property type="entry name" value="PAS"/>
</dbReference>
<evidence type="ECO:0000259" key="4">
    <source>
        <dbReference type="PROSITE" id="PS50885"/>
    </source>
</evidence>
<feature type="domain" description="PAS" evidence="2">
    <location>
        <begin position="72"/>
        <end position="127"/>
    </location>
</feature>
<comment type="caution">
    <text evidence="6">The sequence shown here is derived from an EMBL/GenBank/DDBJ whole genome shotgun (WGS) entry which is preliminary data.</text>
</comment>
<dbReference type="RefSeq" id="WP_212702361.1">
    <property type="nucleotide sequence ID" value="NZ_JADMKU010000018.1"/>
</dbReference>
<name>A0ABS5HUT6_9RHOB</name>
<dbReference type="InterPro" id="IPR001633">
    <property type="entry name" value="EAL_dom"/>
</dbReference>
<dbReference type="CDD" id="cd01949">
    <property type="entry name" value="GGDEF"/>
    <property type="match status" value="1"/>
</dbReference>
<dbReference type="PROSITE" id="PS50887">
    <property type="entry name" value="GGDEF"/>
    <property type="match status" value="1"/>
</dbReference>
<dbReference type="CDD" id="cd00130">
    <property type="entry name" value="PAS"/>
    <property type="match status" value="1"/>
</dbReference>
<dbReference type="InterPro" id="IPR003660">
    <property type="entry name" value="HAMP_dom"/>
</dbReference>
<evidence type="ECO:0000259" key="2">
    <source>
        <dbReference type="PROSITE" id="PS50112"/>
    </source>
</evidence>